<dbReference type="EMBL" id="JAXOFX010000019">
    <property type="protein sequence ID" value="MDZ5474030.1"/>
    <property type="molecule type" value="Genomic_DNA"/>
</dbReference>
<keyword evidence="3" id="KW-1185">Reference proteome</keyword>
<protein>
    <submittedName>
        <fullName evidence="2">DUF4097 family beta strand repeat-containing protein</fullName>
    </submittedName>
</protein>
<gene>
    <name evidence="2" type="ORF">SM124_20110</name>
</gene>
<feature type="domain" description="DUF4097" evidence="1">
    <location>
        <begin position="47"/>
        <end position="315"/>
    </location>
</feature>
<dbReference type="Proteomes" id="UP001290455">
    <property type="component" value="Unassembled WGS sequence"/>
</dbReference>
<dbReference type="RefSeq" id="WP_322448322.1">
    <property type="nucleotide sequence ID" value="NZ_JAXOFX010000019.1"/>
</dbReference>
<name>A0ABU5J3N3_9BACI</name>
<organism evidence="2 3">
    <name type="scientific">Robertmurraya mangrovi</name>
    <dbReference type="NCBI Taxonomy" id="3098077"/>
    <lineage>
        <taxon>Bacteria</taxon>
        <taxon>Bacillati</taxon>
        <taxon>Bacillota</taxon>
        <taxon>Bacilli</taxon>
        <taxon>Bacillales</taxon>
        <taxon>Bacillaceae</taxon>
        <taxon>Robertmurraya</taxon>
    </lineage>
</organism>
<dbReference type="InterPro" id="IPR025164">
    <property type="entry name" value="Toastrack_DUF4097"/>
</dbReference>
<proteinExistence type="predicted"/>
<comment type="caution">
    <text evidence="2">The sequence shown here is derived from an EMBL/GenBank/DDBJ whole genome shotgun (WGS) entry which is preliminary data.</text>
</comment>
<accession>A0ABU5J3N3</accession>
<sequence length="317" mass="34239">MKKFVLTLVVLFVIGVAGTLVTLNVSGGFSLEKYDVNDKVTVNNQNINDINIKLSSTDITVLPTSENEISVELKGKISKRLKNDLKLDVKEKGNTLDISLSGEDQIKFNIGVLIVETEVNVLLPEKIYESINVHTSSGEIAIEGLQSKDFILDVSSGEIIAEDLKAERIMKFSATSGEIRTKNTTAEKIEFEASSGDFIVQDQNSKESTFIVSSGDMQLTDVTGNIQLEASSGSISISNKEVSGNITADITSGDVEVEFRNKPTSLAIDFHASSGDGVVNLDGVTYEENSENRIIGKIGTGEYSVRVNASSGDFVLR</sequence>
<reference evidence="2 3" key="1">
    <citation type="submission" date="2023-11" db="EMBL/GenBank/DDBJ databases">
        <title>Bacillus jintuensis, isolated from a mudflat on the Beibu Gulf coast.</title>
        <authorList>
            <person name="Li M."/>
        </authorList>
    </citation>
    <scope>NUCLEOTIDE SEQUENCE [LARGE SCALE GENOMIC DNA]</scope>
    <source>
        <strain evidence="2 3">31A1R</strain>
    </source>
</reference>
<dbReference type="PANTHER" id="PTHR34094">
    <property type="match status" value="1"/>
</dbReference>
<evidence type="ECO:0000313" key="3">
    <source>
        <dbReference type="Proteomes" id="UP001290455"/>
    </source>
</evidence>
<evidence type="ECO:0000259" key="1">
    <source>
        <dbReference type="Pfam" id="PF13349"/>
    </source>
</evidence>
<dbReference type="Gene3D" id="2.160.20.120">
    <property type="match status" value="1"/>
</dbReference>
<evidence type="ECO:0000313" key="2">
    <source>
        <dbReference type="EMBL" id="MDZ5474030.1"/>
    </source>
</evidence>
<dbReference type="Pfam" id="PF13349">
    <property type="entry name" value="DUF4097"/>
    <property type="match status" value="1"/>
</dbReference>
<dbReference type="PANTHER" id="PTHR34094:SF1">
    <property type="entry name" value="PROTEIN FAM185A"/>
    <property type="match status" value="1"/>
</dbReference>